<dbReference type="PANTHER" id="PTHR42978:SF6">
    <property type="entry name" value="QUORUM-QUENCHING LACTONASE YTNP-RELATED"/>
    <property type="match status" value="1"/>
</dbReference>
<dbReference type="Gene3D" id="3.60.15.10">
    <property type="entry name" value="Ribonuclease Z/Hydroxyacylglutathione hydrolase-like"/>
    <property type="match status" value="1"/>
</dbReference>
<dbReference type="PANTHER" id="PTHR42978">
    <property type="entry name" value="QUORUM-QUENCHING LACTONASE YTNP-RELATED-RELATED"/>
    <property type="match status" value="1"/>
</dbReference>
<dbReference type="EMBL" id="FOHX01000028">
    <property type="protein sequence ID" value="SEU47279.1"/>
    <property type="molecule type" value="Genomic_DNA"/>
</dbReference>
<comment type="similarity">
    <text evidence="1">Belongs to the metallo-beta-lactamase superfamily.</text>
</comment>
<accession>A0A1I0LUR1</accession>
<evidence type="ECO:0000313" key="7">
    <source>
        <dbReference type="Proteomes" id="UP000199361"/>
    </source>
</evidence>
<dbReference type="Proteomes" id="UP000199361">
    <property type="component" value="Unassembled WGS sequence"/>
</dbReference>
<dbReference type="RefSeq" id="WP_091094206.1">
    <property type="nucleotide sequence ID" value="NZ_FOHX01000028.1"/>
</dbReference>
<dbReference type="GO" id="GO:0046872">
    <property type="term" value="F:metal ion binding"/>
    <property type="evidence" value="ECO:0007669"/>
    <property type="project" value="UniProtKB-KW"/>
</dbReference>
<evidence type="ECO:0000256" key="1">
    <source>
        <dbReference type="ARBA" id="ARBA00007749"/>
    </source>
</evidence>
<proteinExistence type="inferred from homology"/>
<keyword evidence="2" id="KW-0479">Metal-binding</keyword>
<evidence type="ECO:0000259" key="5">
    <source>
        <dbReference type="SMART" id="SM00849"/>
    </source>
</evidence>
<dbReference type="SUPFAM" id="SSF56281">
    <property type="entry name" value="Metallo-hydrolase/oxidoreductase"/>
    <property type="match status" value="1"/>
</dbReference>
<dbReference type="OrthoDB" id="5177904at2"/>
<dbReference type="SMART" id="SM00849">
    <property type="entry name" value="Lactamase_B"/>
    <property type="match status" value="1"/>
</dbReference>
<dbReference type="InterPro" id="IPR036866">
    <property type="entry name" value="RibonucZ/Hydroxyglut_hydro"/>
</dbReference>
<evidence type="ECO:0000256" key="4">
    <source>
        <dbReference type="ARBA" id="ARBA00022833"/>
    </source>
</evidence>
<dbReference type="STRING" id="568860.SAMN05421811_12876"/>
<keyword evidence="4" id="KW-0862">Zinc</keyword>
<name>A0A1I0LUR1_9ACTN</name>
<evidence type="ECO:0000256" key="2">
    <source>
        <dbReference type="ARBA" id="ARBA00022723"/>
    </source>
</evidence>
<dbReference type="Pfam" id="PF00753">
    <property type="entry name" value="Lactamase_B"/>
    <property type="match status" value="1"/>
</dbReference>
<dbReference type="CDD" id="cd16277">
    <property type="entry name" value="metallo-hydrolase-like_MBL-fold"/>
    <property type="match status" value="1"/>
</dbReference>
<organism evidence="6 7">
    <name type="scientific">Nonomuraea wenchangensis</name>
    <dbReference type="NCBI Taxonomy" id="568860"/>
    <lineage>
        <taxon>Bacteria</taxon>
        <taxon>Bacillati</taxon>
        <taxon>Actinomycetota</taxon>
        <taxon>Actinomycetes</taxon>
        <taxon>Streptosporangiales</taxon>
        <taxon>Streptosporangiaceae</taxon>
        <taxon>Nonomuraea</taxon>
    </lineage>
</organism>
<keyword evidence="7" id="KW-1185">Reference proteome</keyword>
<dbReference type="AlphaFoldDB" id="A0A1I0LUR1"/>
<reference evidence="6 7" key="1">
    <citation type="submission" date="2016-10" db="EMBL/GenBank/DDBJ databases">
        <authorList>
            <person name="de Groot N.N."/>
        </authorList>
    </citation>
    <scope>NUCLEOTIDE SEQUENCE [LARGE SCALE GENOMIC DNA]</scope>
    <source>
        <strain evidence="6 7">CGMCC 4.5598</strain>
    </source>
</reference>
<protein>
    <submittedName>
        <fullName evidence="6">Glyoxylase, beta-lactamase superfamily II</fullName>
    </submittedName>
</protein>
<evidence type="ECO:0000313" key="6">
    <source>
        <dbReference type="EMBL" id="SEU47279.1"/>
    </source>
</evidence>
<dbReference type="GO" id="GO:0016787">
    <property type="term" value="F:hydrolase activity"/>
    <property type="evidence" value="ECO:0007669"/>
    <property type="project" value="UniProtKB-KW"/>
</dbReference>
<evidence type="ECO:0000256" key="3">
    <source>
        <dbReference type="ARBA" id="ARBA00022801"/>
    </source>
</evidence>
<feature type="domain" description="Metallo-beta-lactamase" evidence="5">
    <location>
        <begin position="60"/>
        <end position="283"/>
    </location>
</feature>
<gene>
    <name evidence="6" type="ORF">SAMN05421811_12876</name>
</gene>
<keyword evidence="3" id="KW-0378">Hydrolase</keyword>
<dbReference type="InterPro" id="IPR001279">
    <property type="entry name" value="Metallo-B-lactamas"/>
</dbReference>
<dbReference type="InterPro" id="IPR051013">
    <property type="entry name" value="MBL_superfamily_lactonases"/>
</dbReference>
<sequence>MSAHSIVLGDVQITRVIEWSGPIRTARFIVPDSDEEVWRRNQDWLAPHFWTPADDAYRGHIQTWVLRSEGRTILVDTGVGNDRERPQVPQFAGLRSGYLARLREAGVAPEDVDVVINTHIHYDHVGWNTESRDGAWVPTFPNATYLIPRLDNVYFDPDSAHRRRAPRDEHERVRWEGGKLVFNDSIAPIHQAGQAVLWEDTYRIDGNLLLEAAPGHTPGSSVLTLRSGADRAVFVGDMLHSPVQVLDPRWNSCFCDDLQLAAETRRAHLARAAELRELVIPAHWPGHGAAEVRKDGEGFAIAAWAAFPTAAADRQ</sequence>